<reference evidence="1 2" key="1">
    <citation type="submission" date="2020-09" db="EMBL/GenBank/DDBJ databases">
        <title>De no assembly of potato wild relative species, Solanum commersonii.</title>
        <authorList>
            <person name="Cho K."/>
        </authorList>
    </citation>
    <scope>NUCLEOTIDE SEQUENCE [LARGE SCALE GENOMIC DNA]</scope>
    <source>
        <strain evidence="1">LZ3.2</strain>
        <tissue evidence="1">Leaf</tissue>
    </source>
</reference>
<gene>
    <name evidence="1" type="ORF">H5410_014033</name>
</gene>
<dbReference type="InterPro" id="IPR036691">
    <property type="entry name" value="Endo/exonu/phosph_ase_sf"/>
</dbReference>
<dbReference type="Gene3D" id="3.60.10.10">
    <property type="entry name" value="Endonuclease/exonuclease/phosphatase"/>
    <property type="match status" value="1"/>
</dbReference>
<dbReference type="PANTHER" id="PTHR33116">
    <property type="entry name" value="REVERSE TRANSCRIPTASE ZINC-BINDING DOMAIN-CONTAINING PROTEIN-RELATED-RELATED"/>
    <property type="match status" value="1"/>
</dbReference>
<comment type="caution">
    <text evidence="1">The sequence shown here is derived from an EMBL/GenBank/DDBJ whole genome shotgun (WGS) entry which is preliminary data.</text>
</comment>
<dbReference type="AlphaFoldDB" id="A0A9J5ZPV0"/>
<organism evidence="1 2">
    <name type="scientific">Solanum commersonii</name>
    <name type="common">Commerson's wild potato</name>
    <name type="synonym">Commerson's nightshade</name>
    <dbReference type="NCBI Taxonomy" id="4109"/>
    <lineage>
        <taxon>Eukaryota</taxon>
        <taxon>Viridiplantae</taxon>
        <taxon>Streptophyta</taxon>
        <taxon>Embryophyta</taxon>
        <taxon>Tracheophyta</taxon>
        <taxon>Spermatophyta</taxon>
        <taxon>Magnoliopsida</taxon>
        <taxon>eudicotyledons</taxon>
        <taxon>Gunneridae</taxon>
        <taxon>Pentapetalae</taxon>
        <taxon>asterids</taxon>
        <taxon>lamiids</taxon>
        <taxon>Solanales</taxon>
        <taxon>Solanaceae</taxon>
        <taxon>Solanoideae</taxon>
        <taxon>Solaneae</taxon>
        <taxon>Solanum</taxon>
    </lineage>
</organism>
<dbReference type="Proteomes" id="UP000824120">
    <property type="component" value="Chromosome 3"/>
</dbReference>
<keyword evidence="2" id="KW-1185">Reference proteome</keyword>
<dbReference type="PANTHER" id="PTHR33116:SF85">
    <property type="entry name" value="REVERSE TRANSCRIPTASE ZINC-BINDING DOMAIN-CONTAINING PROTEIN"/>
    <property type="match status" value="1"/>
</dbReference>
<evidence type="ECO:0000313" key="2">
    <source>
        <dbReference type="Proteomes" id="UP000824120"/>
    </source>
</evidence>
<name>A0A9J5ZPV0_SOLCO</name>
<protein>
    <submittedName>
        <fullName evidence="1">Uncharacterized protein</fullName>
    </submittedName>
</protein>
<accession>A0A9J5ZPV0</accession>
<proteinExistence type="predicted"/>
<dbReference type="EMBL" id="JACXVP010000003">
    <property type="protein sequence ID" value="KAG5614209.1"/>
    <property type="molecule type" value="Genomic_DNA"/>
</dbReference>
<dbReference type="SUPFAM" id="SSF56219">
    <property type="entry name" value="DNase I-like"/>
    <property type="match status" value="1"/>
</dbReference>
<sequence>MARLSDSIKQIWGGRWIRFACLEASGTIGGIIMLRDSRVWKGEILQVGAYTLACSSEALLQNFNCHISGSMHQKVERREVQNELGMVRGLIEGPWAICGDFNMCRFSSEKRNCQRRSSAMIEFSDTIEELELIDLPLEGCQLDSLLNNKALAEEEATLKAEIFIECEELIKMRNVLGDKGPHINWGKSHLYPINLVSNMELLASVLQGEVGTLPVVYLGCHWGKITIQRNLEFYLGEMCEEVGQMESTIFINGGRLTLINAVLDALLIYMLTLFPIPTGVVQTTKIG</sequence>
<evidence type="ECO:0000313" key="1">
    <source>
        <dbReference type="EMBL" id="KAG5614209.1"/>
    </source>
</evidence>